<evidence type="ECO:0000313" key="2">
    <source>
        <dbReference type="EMBL" id="SFN65554.1"/>
    </source>
</evidence>
<reference evidence="2 3" key="1">
    <citation type="submission" date="2016-10" db="EMBL/GenBank/DDBJ databases">
        <authorList>
            <person name="de Groot N.N."/>
        </authorList>
    </citation>
    <scope>NUCLEOTIDE SEQUENCE [LARGE SCALE GENOMIC DNA]</scope>
    <source>
        <strain evidence="2 3">CGMCC 1.7659</strain>
    </source>
</reference>
<keyword evidence="1 2" id="KW-0808">Transferase</keyword>
<dbReference type="InterPro" id="IPR003673">
    <property type="entry name" value="CoA-Trfase_fam_III"/>
</dbReference>
<dbReference type="AlphaFoldDB" id="A0A1I5ASZ4"/>
<dbReference type="OrthoDB" id="9058532at2"/>
<evidence type="ECO:0000313" key="3">
    <source>
        <dbReference type="Proteomes" id="UP000198575"/>
    </source>
</evidence>
<dbReference type="STRING" id="578942.SAMN05216289_14223"/>
<dbReference type="GO" id="GO:0008410">
    <property type="term" value="F:CoA-transferase activity"/>
    <property type="evidence" value="ECO:0007669"/>
    <property type="project" value="TreeGrafter"/>
</dbReference>
<dbReference type="InterPro" id="IPR023606">
    <property type="entry name" value="CoA-Trfase_III_dom_1_sf"/>
</dbReference>
<proteinExistence type="predicted"/>
<dbReference type="EMBL" id="FOVF01000042">
    <property type="protein sequence ID" value="SFN65554.1"/>
    <property type="molecule type" value="Genomic_DNA"/>
</dbReference>
<accession>A0A1I5ASZ4</accession>
<dbReference type="PANTHER" id="PTHR48207">
    <property type="entry name" value="SUCCINATE--HYDROXYMETHYLGLUTARATE COA-TRANSFERASE"/>
    <property type="match status" value="1"/>
</dbReference>
<dbReference type="Gene3D" id="3.30.1540.10">
    <property type="entry name" value="formyl-coa transferase, domain 3"/>
    <property type="match status" value="1"/>
</dbReference>
<name>A0A1I5ASZ4_9GAMM</name>
<dbReference type="Pfam" id="PF02515">
    <property type="entry name" value="CoA_transf_3"/>
    <property type="match status" value="1"/>
</dbReference>
<dbReference type="Proteomes" id="UP000198575">
    <property type="component" value="Unassembled WGS sequence"/>
</dbReference>
<dbReference type="InterPro" id="IPR044855">
    <property type="entry name" value="CoA-Trfase_III_dom3_sf"/>
</dbReference>
<dbReference type="Gene3D" id="3.40.50.10540">
    <property type="entry name" value="Crotonobetainyl-coa:carnitine coa-transferase, domain 1"/>
    <property type="match status" value="1"/>
</dbReference>
<organism evidence="2 3">
    <name type="scientific">Dokdonella immobilis</name>
    <dbReference type="NCBI Taxonomy" id="578942"/>
    <lineage>
        <taxon>Bacteria</taxon>
        <taxon>Pseudomonadati</taxon>
        <taxon>Pseudomonadota</taxon>
        <taxon>Gammaproteobacteria</taxon>
        <taxon>Lysobacterales</taxon>
        <taxon>Rhodanobacteraceae</taxon>
        <taxon>Dokdonella</taxon>
    </lineage>
</organism>
<dbReference type="SUPFAM" id="SSF89796">
    <property type="entry name" value="CoA-transferase family III (CaiB/BaiF)"/>
    <property type="match status" value="1"/>
</dbReference>
<dbReference type="RefSeq" id="WP_092410718.1">
    <property type="nucleotide sequence ID" value="NZ_FOVF01000042.1"/>
</dbReference>
<dbReference type="PANTHER" id="PTHR48207:SF3">
    <property type="entry name" value="SUCCINATE--HYDROXYMETHYLGLUTARATE COA-TRANSFERASE"/>
    <property type="match status" value="1"/>
</dbReference>
<gene>
    <name evidence="2" type="ORF">SAMN05216289_14223</name>
</gene>
<sequence length="396" mass="41796">MSPSTTPLAGLKVIELARILAGPWIGQTLADLGADVIKVEAPDGDDTRRWGPPFVRDADGKERDAAYFLCCNRGKRSVTADLRSEQGVDFVRGLAAGADVFIENFRVGTLARFGLDHASLAAINPRLVYCSVTGFGQDGPYAHRAGYDAMIQAMGGLMSITGETDGPPQKVGVAIGDLCAGLYGVIAIQAALAQRERTGRGQHVDIALLDTMVAMLANQNLNYLVSGTAPGRLGNAHPNIVPYQVFAVRDGEIMLAVGSNAQFAALCSELDLAGLASDPRFVSNAARVENRAVLVALLAEALADREREGLLGALEQRGVPAGPINTIDQVFGDPQVRHRGLQLNLQEGRAEGGHVPGVRTPIRFSDATLALQRPAPRLGEHTAEVEAELAAGKGAR</sequence>
<keyword evidence="3" id="KW-1185">Reference proteome</keyword>
<protein>
    <submittedName>
        <fullName evidence="2">Crotonobetainyl-CoA:carnitine CoA-transferase CaiB</fullName>
    </submittedName>
</protein>
<dbReference type="InterPro" id="IPR050483">
    <property type="entry name" value="CoA-transferase_III_domain"/>
</dbReference>
<evidence type="ECO:0000256" key="1">
    <source>
        <dbReference type="ARBA" id="ARBA00022679"/>
    </source>
</evidence>